<organism evidence="2 3">
    <name type="scientific">Jimgerdemannia flammicorona</name>
    <dbReference type="NCBI Taxonomy" id="994334"/>
    <lineage>
        <taxon>Eukaryota</taxon>
        <taxon>Fungi</taxon>
        <taxon>Fungi incertae sedis</taxon>
        <taxon>Mucoromycota</taxon>
        <taxon>Mucoromycotina</taxon>
        <taxon>Endogonomycetes</taxon>
        <taxon>Endogonales</taxon>
        <taxon>Endogonaceae</taxon>
        <taxon>Jimgerdemannia</taxon>
    </lineage>
</organism>
<accession>A0A433DGD5</accession>
<proteinExistence type="predicted"/>
<protein>
    <submittedName>
        <fullName evidence="2">Uncharacterized protein</fullName>
    </submittedName>
</protein>
<sequence length="220" mass="23105">MRNVDLCFSSLYTSLGPFITNYHHEVAYFFHYPRGRGLCVNSESCCVGCYCNDTTTITQILVTSVIAPILTTKVHTVTSINIVLGTTTIATTIKGTPTTITTDVTSLIAATTVATVTATNQVTVTVATTQASTVLQSTVVQSTYITTVSDTVYSTVISTVIPLTTATYLFTVGGSTVTTTPQSFVVVTQGSAASALVPCGLASMMALIVLTVVTLNLRMS</sequence>
<name>A0A433DGD5_9FUNG</name>
<feature type="transmembrane region" description="Helical" evidence="1">
    <location>
        <begin position="195"/>
        <end position="217"/>
    </location>
</feature>
<keyword evidence="1" id="KW-1133">Transmembrane helix</keyword>
<dbReference type="EMBL" id="RBNI01001850">
    <property type="protein sequence ID" value="RUP49910.1"/>
    <property type="molecule type" value="Genomic_DNA"/>
</dbReference>
<dbReference type="AlphaFoldDB" id="A0A433DGD5"/>
<reference evidence="2 3" key="1">
    <citation type="journal article" date="2018" name="New Phytol.">
        <title>Phylogenomics of Endogonaceae and evolution of mycorrhizas within Mucoromycota.</title>
        <authorList>
            <person name="Chang Y."/>
            <person name="Desiro A."/>
            <person name="Na H."/>
            <person name="Sandor L."/>
            <person name="Lipzen A."/>
            <person name="Clum A."/>
            <person name="Barry K."/>
            <person name="Grigoriev I.V."/>
            <person name="Martin F.M."/>
            <person name="Stajich J.E."/>
            <person name="Smith M.E."/>
            <person name="Bonito G."/>
            <person name="Spatafora J.W."/>
        </authorList>
    </citation>
    <scope>NUCLEOTIDE SEQUENCE [LARGE SCALE GENOMIC DNA]</scope>
    <source>
        <strain evidence="2 3">GMNB39</strain>
    </source>
</reference>
<keyword evidence="1" id="KW-0812">Transmembrane</keyword>
<dbReference type="Proteomes" id="UP000268093">
    <property type="component" value="Unassembled WGS sequence"/>
</dbReference>
<evidence type="ECO:0000313" key="2">
    <source>
        <dbReference type="EMBL" id="RUP49910.1"/>
    </source>
</evidence>
<gene>
    <name evidence="2" type="ORF">BC936DRAFT_141019</name>
</gene>
<comment type="caution">
    <text evidence="2">The sequence shown here is derived from an EMBL/GenBank/DDBJ whole genome shotgun (WGS) entry which is preliminary data.</text>
</comment>
<evidence type="ECO:0000313" key="3">
    <source>
        <dbReference type="Proteomes" id="UP000268093"/>
    </source>
</evidence>
<keyword evidence="1" id="KW-0472">Membrane</keyword>
<keyword evidence="3" id="KW-1185">Reference proteome</keyword>
<evidence type="ECO:0000256" key="1">
    <source>
        <dbReference type="SAM" id="Phobius"/>
    </source>
</evidence>